<evidence type="ECO:0000256" key="3">
    <source>
        <dbReference type="ARBA" id="ARBA00022664"/>
    </source>
</evidence>
<accession>A0AAD9Q0B2</accession>
<dbReference type="Gene3D" id="2.30.30.100">
    <property type="match status" value="1"/>
</dbReference>
<dbReference type="InterPro" id="IPR033871">
    <property type="entry name" value="LSm5"/>
</dbReference>
<dbReference type="GO" id="GO:0005688">
    <property type="term" value="C:U6 snRNP"/>
    <property type="evidence" value="ECO:0007669"/>
    <property type="project" value="TreeGrafter"/>
</dbReference>
<keyword evidence="4" id="KW-0747">Spliceosome</keyword>
<dbReference type="InterPro" id="IPR010920">
    <property type="entry name" value="LSM_dom_sf"/>
</dbReference>
<keyword evidence="8" id="KW-0687">Ribonucleoprotein</keyword>
<dbReference type="Proteomes" id="UP001249851">
    <property type="component" value="Unassembled WGS sequence"/>
</dbReference>
<dbReference type="EMBL" id="JARQWQ010000091">
    <property type="protein sequence ID" value="KAK2551950.1"/>
    <property type="molecule type" value="Genomic_DNA"/>
</dbReference>
<evidence type="ECO:0000256" key="2">
    <source>
        <dbReference type="ARBA" id="ARBA00006850"/>
    </source>
</evidence>
<comment type="subcellular location">
    <subcellularLocation>
        <location evidence="1">Nucleus</location>
    </subcellularLocation>
</comment>
<proteinExistence type="inferred from homology"/>
<dbReference type="GO" id="GO:0046540">
    <property type="term" value="C:U4/U6 x U5 tri-snRNP complex"/>
    <property type="evidence" value="ECO:0007669"/>
    <property type="project" value="TreeGrafter"/>
</dbReference>
<evidence type="ECO:0000256" key="5">
    <source>
        <dbReference type="ARBA" id="ARBA00022884"/>
    </source>
</evidence>
<protein>
    <submittedName>
        <fullName evidence="10">U6 snRNA-associated Sm-like protein LSm5</fullName>
    </submittedName>
</protein>
<evidence type="ECO:0000313" key="10">
    <source>
        <dbReference type="EMBL" id="KAK2551950.1"/>
    </source>
</evidence>
<evidence type="ECO:0000256" key="1">
    <source>
        <dbReference type="ARBA" id="ARBA00004123"/>
    </source>
</evidence>
<reference evidence="10" key="2">
    <citation type="journal article" date="2023" name="Science">
        <title>Genomic signatures of disease resistance in endangered staghorn corals.</title>
        <authorList>
            <person name="Vollmer S.V."/>
            <person name="Selwyn J.D."/>
            <person name="Despard B.A."/>
            <person name="Roesel C.L."/>
        </authorList>
    </citation>
    <scope>NUCLEOTIDE SEQUENCE</scope>
    <source>
        <strain evidence="10">K2</strain>
    </source>
</reference>
<keyword evidence="11" id="KW-1185">Reference proteome</keyword>
<evidence type="ECO:0000259" key="9">
    <source>
        <dbReference type="Pfam" id="PF01423"/>
    </source>
</evidence>
<dbReference type="AlphaFoldDB" id="A0AAD9Q0B2"/>
<dbReference type="GO" id="GO:0000398">
    <property type="term" value="P:mRNA splicing, via spliceosome"/>
    <property type="evidence" value="ECO:0007669"/>
    <property type="project" value="TreeGrafter"/>
</dbReference>
<comment type="similarity">
    <text evidence="2">Belongs to the snRNP Sm proteins family.</text>
</comment>
<dbReference type="GO" id="GO:0005681">
    <property type="term" value="C:spliceosomal complex"/>
    <property type="evidence" value="ECO:0007669"/>
    <property type="project" value="UniProtKB-KW"/>
</dbReference>
<evidence type="ECO:0000256" key="7">
    <source>
        <dbReference type="ARBA" id="ARBA00023242"/>
    </source>
</evidence>
<sequence length="71" mass="8076">MYVKYDYLEFRMAAVRNESQLLPLGLGLRLGLELIDKCIGSRIHIVMKSDKEIVGVLLGFDDYVSILAMKL</sequence>
<organism evidence="10 11">
    <name type="scientific">Acropora cervicornis</name>
    <name type="common">Staghorn coral</name>
    <dbReference type="NCBI Taxonomy" id="6130"/>
    <lineage>
        <taxon>Eukaryota</taxon>
        <taxon>Metazoa</taxon>
        <taxon>Cnidaria</taxon>
        <taxon>Anthozoa</taxon>
        <taxon>Hexacorallia</taxon>
        <taxon>Scleractinia</taxon>
        <taxon>Astrocoeniina</taxon>
        <taxon>Acroporidae</taxon>
        <taxon>Acropora</taxon>
    </lineage>
</organism>
<comment type="caution">
    <text evidence="10">The sequence shown here is derived from an EMBL/GenBank/DDBJ whole genome shotgun (WGS) entry which is preliminary data.</text>
</comment>
<gene>
    <name evidence="10" type="ORF">P5673_026944</name>
</gene>
<dbReference type="PANTHER" id="PTHR20971:SF0">
    <property type="entry name" value="U6 SNRNA-ASSOCIATED SM-LIKE PROTEIN LSM5"/>
    <property type="match status" value="1"/>
</dbReference>
<evidence type="ECO:0000256" key="8">
    <source>
        <dbReference type="ARBA" id="ARBA00023274"/>
    </source>
</evidence>
<evidence type="ECO:0000313" key="11">
    <source>
        <dbReference type="Proteomes" id="UP001249851"/>
    </source>
</evidence>
<feature type="domain" description="Sm" evidence="9">
    <location>
        <begin position="34"/>
        <end position="65"/>
    </location>
</feature>
<dbReference type="PANTHER" id="PTHR20971">
    <property type="entry name" value="U6 SNRNA-ASSOCIATED PROTEIN"/>
    <property type="match status" value="1"/>
</dbReference>
<reference evidence="10" key="1">
    <citation type="journal article" date="2023" name="G3 (Bethesda)">
        <title>Whole genome assembly and annotation of the endangered Caribbean coral Acropora cervicornis.</title>
        <authorList>
            <person name="Selwyn J.D."/>
            <person name="Vollmer S.V."/>
        </authorList>
    </citation>
    <scope>NUCLEOTIDE SEQUENCE</scope>
    <source>
        <strain evidence="10">K2</strain>
    </source>
</reference>
<dbReference type="GO" id="GO:1990726">
    <property type="term" value="C:Lsm1-7-Pat1 complex"/>
    <property type="evidence" value="ECO:0007669"/>
    <property type="project" value="TreeGrafter"/>
</dbReference>
<dbReference type="SUPFAM" id="SSF50182">
    <property type="entry name" value="Sm-like ribonucleoproteins"/>
    <property type="match status" value="1"/>
</dbReference>
<dbReference type="GO" id="GO:0003723">
    <property type="term" value="F:RNA binding"/>
    <property type="evidence" value="ECO:0007669"/>
    <property type="project" value="UniProtKB-KW"/>
</dbReference>
<keyword evidence="6" id="KW-0508">mRNA splicing</keyword>
<evidence type="ECO:0000256" key="4">
    <source>
        <dbReference type="ARBA" id="ARBA00022728"/>
    </source>
</evidence>
<name>A0AAD9Q0B2_ACRCE</name>
<evidence type="ECO:0000256" key="6">
    <source>
        <dbReference type="ARBA" id="ARBA00023187"/>
    </source>
</evidence>
<keyword evidence="7" id="KW-0539">Nucleus</keyword>
<keyword evidence="5" id="KW-0694">RNA-binding</keyword>
<dbReference type="InterPro" id="IPR001163">
    <property type="entry name" value="Sm_dom_euk/arc"/>
</dbReference>
<dbReference type="Pfam" id="PF01423">
    <property type="entry name" value="LSM"/>
    <property type="match status" value="1"/>
</dbReference>
<keyword evidence="3" id="KW-0507">mRNA processing</keyword>